<evidence type="ECO:0000313" key="5">
    <source>
        <dbReference type="EMBL" id="QNH63434.1"/>
    </source>
</evidence>
<dbReference type="InterPro" id="IPR013216">
    <property type="entry name" value="Methyltransf_11"/>
</dbReference>
<accession>A0A7G7WAP1</accession>
<dbReference type="SUPFAM" id="SSF53335">
    <property type="entry name" value="S-adenosyl-L-methionine-dependent methyltransferases"/>
    <property type="match status" value="1"/>
</dbReference>
<organism evidence="5 6">
    <name type="scientific">Hymenobacter sediminicola</name>
    <dbReference type="NCBI Taxonomy" id="2761579"/>
    <lineage>
        <taxon>Bacteria</taxon>
        <taxon>Pseudomonadati</taxon>
        <taxon>Bacteroidota</taxon>
        <taxon>Cytophagia</taxon>
        <taxon>Cytophagales</taxon>
        <taxon>Hymenobacteraceae</taxon>
        <taxon>Hymenobacter</taxon>
    </lineage>
</organism>
<dbReference type="Pfam" id="PF08241">
    <property type="entry name" value="Methyltransf_11"/>
    <property type="match status" value="1"/>
</dbReference>
<dbReference type="AlphaFoldDB" id="A0A7G7WAP1"/>
<dbReference type="PANTHER" id="PTHR44942:SF4">
    <property type="entry name" value="METHYLTRANSFERASE TYPE 11 DOMAIN-CONTAINING PROTEIN"/>
    <property type="match status" value="1"/>
</dbReference>
<evidence type="ECO:0000313" key="6">
    <source>
        <dbReference type="Proteomes" id="UP000515489"/>
    </source>
</evidence>
<gene>
    <name evidence="5" type="ORF">H4317_06455</name>
</gene>
<dbReference type="RefSeq" id="WP_185889313.1">
    <property type="nucleotide sequence ID" value="NZ_CP060202.1"/>
</dbReference>
<dbReference type="PANTHER" id="PTHR44942">
    <property type="entry name" value="METHYLTRANSF_11 DOMAIN-CONTAINING PROTEIN"/>
    <property type="match status" value="1"/>
</dbReference>
<proteinExistence type="inferred from homology"/>
<name>A0A7G7WAP1_9BACT</name>
<dbReference type="CDD" id="cd02440">
    <property type="entry name" value="AdoMet_MTases"/>
    <property type="match status" value="1"/>
</dbReference>
<dbReference type="EMBL" id="CP060202">
    <property type="protein sequence ID" value="QNH63434.1"/>
    <property type="molecule type" value="Genomic_DNA"/>
</dbReference>
<dbReference type="KEGG" id="hsk:H4317_06455"/>
<reference evidence="5 6" key="1">
    <citation type="submission" date="2020-08" db="EMBL/GenBank/DDBJ databases">
        <title>Hymenobacter sp. S2-20-2 genome sequencing.</title>
        <authorList>
            <person name="Jin L."/>
        </authorList>
    </citation>
    <scope>NUCLEOTIDE SEQUENCE [LARGE SCALE GENOMIC DNA]</scope>
    <source>
        <strain evidence="5 6">S2-20-2</strain>
    </source>
</reference>
<sequence>MLDRFSAQADLYARYRIDYPPELYAWLLPHVPGRERAWDCATGNGQVAAELARHFAQVEATDISAAQLAQAPPLPNVTYQKSAAEHTPFAPASFDLITVGQAVHWFDIDGFNREVRRVVRPGGVVAEWGYGLVQLHNDPQDALIRTFYADTMRPYWDENRWHIDDEYARLPFPFADAAQARFPVARQWSAAWFLNYLRTWSSVVKYQKQHGHDPVLSIAEELTSLWGPGERQVVFPVFARLGTVAG</sequence>
<dbReference type="GO" id="GO:0008757">
    <property type="term" value="F:S-adenosylmethionine-dependent methyltransferase activity"/>
    <property type="evidence" value="ECO:0007669"/>
    <property type="project" value="InterPro"/>
</dbReference>
<dbReference type="Gene3D" id="3.40.50.150">
    <property type="entry name" value="Vaccinia Virus protein VP39"/>
    <property type="match status" value="1"/>
</dbReference>
<dbReference type="GO" id="GO:0032259">
    <property type="term" value="P:methylation"/>
    <property type="evidence" value="ECO:0007669"/>
    <property type="project" value="UniProtKB-KW"/>
</dbReference>
<dbReference type="InterPro" id="IPR029063">
    <property type="entry name" value="SAM-dependent_MTases_sf"/>
</dbReference>
<keyword evidence="2 5" id="KW-0489">Methyltransferase</keyword>
<feature type="domain" description="Methyltransferase type 11" evidence="4">
    <location>
        <begin position="39"/>
        <end position="125"/>
    </location>
</feature>
<keyword evidence="6" id="KW-1185">Reference proteome</keyword>
<evidence type="ECO:0000256" key="1">
    <source>
        <dbReference type="ARBA" id="ARBA00008361"/>
    </source>
</evidence>
<keyword evidence="3 5" id="KW-0808">Transferase</keyword>
<protein>
    <submittedName>
        <fullName evidence="5">Class I SAM-dependent methyltransferase</fullName>
    </submittedName>
</protein>
<dbReference type="InterPro" id="IPR051052">
    <property type="entry name" value="Diverse_substrate_MTase"/>
</dbReference>
<dbReference type="Proteomes" id="UP000515489">
    <property type="component" value="Chromosome"/>
</dbReference>
<evidence type="ECO:0000259" key="4">
    <source>
        <dbReference type="Pfam" id="PF08241"/>
    </source>
</evidence>
<evidence type="ECO:0000256" key="3">
    <source>
        <dbReference type="ARBA" id="ARBA00022679"/>
    </source>
</evidence>
<comment type="similarity">
    <text evidence="1">Belongs to the methyltransferase superfamily.</text>
</comment>
<evidence type="ECO:0000256" key="2">
    <source>
        <dbReference type="ARBA" id="ARBA00022603"/>
    </source>
</evidence>